<dbReference type="PANTHER" id="PTHR31270:SF1">
    <property type="entry name" value="GLUTAMINYL-PEPTIDE CYCLOTRANSFERASE"/>
    <property type="match status" value="1"/>
</dbReference>
<dbReference type="SUPFAM" id="SSF63825">
    <property type="entry name" value="YWTD domain"/>
    <property type="match status" value="1"/>
</dbReference>
<gene>
    <name evidence="2" type="ORF">MPSYJ_11210</name>
</gene>
<keyword evidence="3" id="KW-1185">Reference proteome</keyword>
<dbReference type="Proteomes" id="UP000466514">
    <property type="component" value="Chromosome"/>
</dbReference>
<organism evidence="2 3">
    <name type="scientific">Mycolicibacterium psychrotolerans</name>
    <dbReference type="NCBI Taxonomy" id="216929"/>
    <lineage>
        <taxon>Bacteria</taxon>
        <taxon>Bacillati</taxon>
        <taxon>Actinomycetota</taxon>
        <taxon>Actinomycetes</taxon>
        <taxon>Mycobacteriales</taxon>
        <taxon>Mycobacteriaceae</taxon>
        <taxon>Mycolicibacterium</taxon>
    </lineage>
</organism>
<dbReference type="GO" id="GO:0016603">
    <property type="term" value="F:glutaminyl-peptide cyclotransferase activity"/>
    <property type="evidence" value="ECO:0007669"/>
    <property type="project" value="InterPro"/>
</dbReference>
<dbReference type="AlphaFoldDB" id="A0A7I7M6N0"/>
<keyword evidence="2" id="KW-0808">Transferase</keyword>
<dbReference type="PANTHER" id="PTHR31270">
    <property type="entry name" value="GLUTAMINYL-PEPTIDE CYCLOTRANSFERASE"/>
    <property type="match status" value="1"/>
</dbReference>
<dbReference type="KEGG" id="mpsc:MPSYJ_11210"/>
<evidence type="ECO:0000256" key="1">
    <source>
        <dbReference type="SAM" id="SignalP"/>
    </source>
</evidence>
<dbReference type="InterPro" id="IPR015943">
    <property type="entry name" value="WD40/YVTN_repeat-like_dom_sf"/>
</dbReference>
<dbReference type="RefSeq" id="WP_163720753.1">
    <property type="nucleotide sequence ID" value="NZ_AP022574.1"/>
</dbReference>
<dbReference type="Pfam" id="PF05096">
    <property type="entry name" value="Glu_cyclase_2"/>
    <property type="match status" value="1"/>
</dbReference>
<reference evidence="2 3" key="1">
    <citation type="journal article" date="2019" name="Emerg. Microbes Infect.">
        <title>Comprehensive subspecies identification of 175 nontuberculous mycobacteria species based on 7547 genomic profiles.</title>
        <authorList>
            <person name="Matsumoto Y."/>
            <person name="Kinjo T."/>
            <person name="Motooka D."/>
            <person name="Nabeya D."/>
            <person name="Jung N."/>
            <person name="Uechi K."/>
            <person name="Horii T."/>
            <person name="Iida T."/>
            <person name="Fujita J."/>
            <person name="Nakamura S."/>
        </authorList>
    </citation>
    <scope>NUCLEOTIDE SEQUENCE [LARGE SCALE GENOMIC DNA]</scope>
    <source>
        <strain evidence="2 3">JCM 13323</strain>
    </source>
</reference>
<protein>
    <submittedName>
        <fullName evidence="2">Glutaminyl-peptide cyclotransferase</fullName>
    </submittedName>
</protein>
<dbReference type="InterPro" id="IPR007788">
    <property type="entry name" value="QCT"/>
</dbReference>
<keyword evidence="1" id="KW-0732">Signal</keyword>
<dbReference type="EMBL" id="AP022574">
    <property type="protein sequence ID" value="BBX67660.1"/>
    <property type="molecule type" value="Genomic_DNA"/>
</dbReference>
<accession>A0A7I7M6N0</accession>
<evidence type="ECO:0000313" key="3">
    <source>
        <dbReference type="Proteomes" id="UP000466514"/>
    </source>
</evidence>
<feature type="chain" id="PRO_5029737289" evidence="1">
    <location>
        <begin position="27"/>
        <end position="267"/>
    </location>
</feature>
<dbReference type="Gene3D" id="2.130.10.10">
    <property type="entry name" value="YVTN repeat-like/Quinoprotein amine dehydrogenase"/>
    <property type="match status" value="1"/>
</dbReference>
<feature type="signal peptide" evidence="1">
    <location>
        <begin position="1"/>
        <end position="26"/>
    </location>
</feature>
<evidence type="ECO:0000313" key="2">
    <source>
        <dbReference type="EMBL" id="BBX67660.1"/>
    </source>
</evidence>
<sequence>MTRRQTWAGIALAVLAVVTVVPGAQAQPDPDHDPAAPTTAVPVVEPVVLGEMPHDPMAFTEGFEIDGGVLYEGTGEVGTSQLRALDPDTGAVRRAVDMPGPFFGEGVTVVGDRIWQLTYTDGVAVEWDRATLTPIRQVPLNPQGWGLCRDGDRLIRSDGTARLRFQSPADLTETGGVDVTRDGRPVTGLNELECVGDRVWANVWPTDTIVRIDPATGAVDLVVDAGGLRARGIPPTAQVLNGIAHVSGDEFLLTGKYWPTTFRVRLG</sequence>
<proteinExistence type="predicted"/>
<name>A0A7I7M6N0_9MYCO</name>